<sequence>MKVVATIEARMTSKRLPGKVLRELDGAPMLQRIIERAGRAGRVDQVILATTVNRTDDPLEDLARRLGAACHRGSEDDVLDRVLQAARSSGGDLIVELTGDSPFTDPSLIDDMVDFYRTGGYDYVANTAMRHSAQWEKDPTFPIGTSVEIFSADLLGKVAGWTQDPIDHEHVSSYIFERPDRFRLGAFEAEGKWERCRRPDVRLTVDTPEDLALAREVYARLHPRNPRFTLMDVIEVFEKEPELLAINGQVVQQRVFEQRQASA</sequence>
<dbReference type="Proteomes" id="UP000782312">
    <property type="component" value="Unassembled WGS sequence"/>
</dbReference>
<organism evidence="1 2">
    <name type="scientific">Tectimicrobiota bacterium</name>
    <dbReference type="NCBI Taxonomy" id="2528274"/>
    <lineage>
        <taxon>Bacteria</taxon>
        <taxon>Pseudomonadati</taxon>
        <taxon>Nitrospinota/Tectimicrobiota group</taxon>
        <taxon>Candidatus Tectimicrobiota</taxon>
    </lineage>
</organism>
<dbReference type="Pfam" id="PF02348">
    <property type="entry name" value="CTP_transf_3"/>
    <property type="match status" value="1"/>
</dbReference>
<dbReference type="InterPro" id="IPR003329">
    <property type="entry name" value="Cytidylyl_trans"/>
</dbReference>
<accession>A0A932HX35</accession>
<dbReference type="PANTHER" id="PTHR42866:SF1">
    <property type="entry name" value="SPORE COAT POLYSACCHARIDE BIOSYNTHESIS PROTEIN SPSF"/>
    <property type="match status" value="1"/>
</dbReference>
<evidence type="ECO:0000313" key="2">
    <source>
        <dbReference type="Proteomes" id="UP000782312"/>
    </source>
</evidence>
<dbReference type="PANTHER" id="PTHR42866">
    <property type="entry name" value="3-DEOXY-MANNO-OCTULOSONATE CYTIDYLYLTRANSFERASE"/>
    <property type="match status" value="1"/>
</dbReference>
<dbReference type="GO" id="GO:0005829">
    <property type="term" value="C:cytosol"/>
    <property type="evidence" value="ECO:0007669"/>
    <property type="project" value="TreeGrafter"/>
</dbReference>
<dbReference type="EMBL" id="JACPUR010000001">
    <property type="protein sequence ID" value="MBI3126018.1"/>
    <property type="molecule type" value="Genomic_DNA"/>
</dbReference>
<proteinExistence type="predicted"/>
<comment type="caution">
    <text evidence="1">The sequence shown here is derived from an EMBL/GenBank/DDBJ whole genome shotgun (WGS) entry which is preliminary data.</text>
</comment>
<dbReference type="SUPFAM" id="SSF53448">
    <property type="entry name" value="Nucleotide-diphospho-sugar transferases"/>
    <property type="match status" value="1"/>
</dbReference>
<reference evidence="1" key="1">
    <citation type="submission" date="2020-07" db="EMBL/GenBank/DDBJ databases">
        <title>Huge and variable diversity of episymbiotic CPR bacteria and DPANN archaea in groundwater ecosystems.</title>
        <authorList>
            <person name="He C.Y."/>
            <person name="Keren R."/>
            <person name="Whittaker M."/>
            <person name="Farag I.F."/>
            <person name="Doudna J."/>
            <person name="Cate J.H.D."/>
            <person name="Banfield J.F."/>
        </authorList>
    </citation>
    <scope>NUCLEOTIDE SEQUENCE</scope>
    <source>
        <strain evidence="1">NC_groundwater_763_Ag_S-0.2um_68_21</strain>
    </source>
</reference>
<gene>
    <name evidence="1" type="ORF">HYZ11_00250</name>
</gene>
<dbReference type="AlphaFoldDB" id="A0A932HX35"/>
<dbReference type="CDD" id="cd02518">
    <property type="entry name" value="GT2_SpsF"/>
    <property type="match status" value="1"/>
</dbReference>
<protein>
    <submittedName>
        <fullName evidence="1">Glycosyltransferase family protein</fullName>
    </submittedName>
</protein>
<dbReference type="InterPro" id="IPR029044">
    <property type="entry name" value="Nucleotide-diphossugar_trans"/>
</dbReference>
<evidence type="ECO:0000313" key="1">
    <source>
        <dbReference type="EMBL" id="MBI3126018.1"/>
    </source>
</evidence>
<dbReference type="Gene3D" id="3.90.550.10">
    <property type="entry name" value="Spore Coat Polysaccharide Biosynthesis Protein SpsA, Chain A"/>
    <property type="match status" value="1"/>
</dbReference>
<name>A0A932HX35_UNCTE</name>